<accession>A0A1F5WPU1</accession>
<name>A0A1F5WPU1_9BACT</name>
<feature type="compositionally biased region" description="Low complexity" evidence="1">
    <location>
        <begin position="53"/>
        <end position="62"/>
    </location>
</feature>
<dbReference type="AlphaFoldDB" id="A0A1F5WPU1"/>
<evidence type="ECO:0000313" key="2">
    <source>
        <dbReference type="EMBL" id="OGF77676.1"/>
    </source>
</evidence>
<evidence type="ECO:0000256" key="1">
    <source>
        <dbReference type="SAM" id="MobiDB-lite"/>
    </source>
</evidence>
<organism evidence="2 3">
    <name type="scientific">Candidatus Giovannonibacteria bacterium RIFCSPHIGHO2_02_43_13</name>
    <dbReference type="NCBI Taxonomy" id="1798330"/>
    <lineage>
        <taxon>Bacteria</taxon>
        <taxon>Candidatus Giovannoniibacteriota</taxon>
    </lineage>
</organism>
<dbReference type="Proteomes" id="UP000178425">
    <property type="component" value="Unassembled WGS sequence"/>
</dbReference>
<proteinExistence type="predicted"/>
<feature type="compositionally biased region" description="Basic and acidic residues" evidence="1">
    <location>
        <begin position="63"/>
        <end position="72"/>
    </location>
</feature>
<comment type="caution">
    <text evidence="2">The sequence shown here is derived from an EMBL/GenBank/DDBJ whole genome shotgun (WGS) entry which is preliminary data.</text>
</comment>
<reference evidence="2 3" key="1">
    <citation type="journal article" date="2016" name="Nat. Commun.">
        <title>Thousands of microbial genomes shed light on interconnected biogeochemical processes in an aquifer system.</title>
        <authorList>
            <person name="Anantharaman K."/>
            <person name="Brown C.T."/>
            <person name="Hug L.A."/>
            <person name="Sharon I."/>
            <person name="Castelle C.J."/>
            <person name="Probst A.J."/>
            <person name="Thomas B.C."/>
            <person name="Singh A."/>
            <person name="Wilkins M.J."/>
            <person name="Karaoz U."/>
            <person name="Brodie E.L."/>
            <person name="Williams K.H."/>
            <person name="Hubbard S.S."/>
            <person name="Banfield J.F."/>
        </authorList>
    </citation>
    <scope>NUCLEOTIDE SEQUENCE [LARGE SCALE GENOMIC DNA]</scope>
</reference>
<gene>
    <name evidence="2" type="ORF">A2W54_02825</name>
</gene>
<sequence>MAQESLNDEIKWLEERLSAKKTELLEAGESKAEKEVVKDILRETAILPPPPNSQSASAQSDDAALKAAHDLEEKEHSQIVETLVADALKNGIIHAIKIAEAMRNPHLLDDFHDTLADKYYQKLLESRKIKQ</sequence>
<protein>
    <submittedName>
        <fullName evidence="2">Uncharacterized protein</fullName>
    </submittedName>
</protein>
<feature type="region of interest" description="Disordered" evidence="1">
    <location>
        <begin position="44"/>
        <end position="72"/>
    </location>
</feature>
<evidence type="ECO:0000313" key="3">
    <source>
        <dbReference type="Proteomes" id="UP000178425"/>
    </source>
</evidence>
<dbReference type="EMBL" id="MFHI01000037">
    <property type="protein sequence ID" value="OGF77676.1"/>
    <property type="molecule type" value="Genomic_DNA"/>
</dbReference>